<organism evidence="2 3">
    <name type="scientific">Bacteroides thetaiotaomicron</name>
    <dbReference type="NCBI Taxonomy" id="818"/>
    <lineage>
        <taxon>Bacteria</taxon>
        <taxon>Pseudomonadati</taxon>
        <taxon>Bacteroidota</taxon>
        <taxon>Bacteroidia</taxon>
        <taxon>Bacteroidales</taxon>
        <taxon>Bacteroidaceae</taxon>
        <taxon>Bacteroides</taxon>
    </lineage>
</organism>
<evidence type="ECO:0000256" key="1">
    <source>
        <dbReference type="SAM" id="Phobius"/>
    </source>
</evidence>
<protein>
    <submittedName>
        <fullName evidence="2">Uncharacterized protein</fullName>
    </submittedName>
</protein>
<accession>A0A174WMY0</accession>
<evidence type="ECO:0000313" key="2">
    <source>
        <dbReference type="EMBL" id="CUQ44389.1"/>
    </source>
</evidence>
<proteinExistence type="predicted"/>
<reference evidence="2 3" key="1">
    <citation type="submission" date="2015-09" db="EMBL/GenBank/DDBJ databases">
        <authorList>
            <consortium name="Pathogen Informatics"/>
        </authorList>
    </citation>
    <scope>NUCLEOTIDE SEQUENCE [LARGE SCALE GENOMIC DNA]</scope>
    <source>
        <strain evidence="2 3">2789STDY5834945</strain>
    </source>
</reference>
<keyword evidence="1" id="KW-0812">Transmembrane</keyword>
<keyword evidence="1" id="KW-1133">Transmembrane helix</keyword>
<name>A0A174WMY0_BACT4</name>
<feature type="transmembrane region" description="Helical" evidence="1">
    <location>
        <begin position="21"/>
        <end position="39"/>
    </location>
</feature>
<dbReference type="AlphaFoldDB" id="A0A174WMY0"/>
<gene>
    <name evidence="2" type="ORF">ERS852557_04541</name>
</gene>
<dbReference type="EMBL" id="CZBI01000009">
    <property type="protein sequence ID" value="CUQ44389.1"/>
    <property type="molecule type" value="Genomic_DNA"/>
</dbReference>
<sequence length="83" mass="9887">MYRLQSFANSLVFNSLAKKKFVFYIVIYNILYNFARAWIHLLGRKVLKCIYTRTNIRIYSILYIAGIPNNEYFSFSLGDKLFV</sequence>
<keyword evidence="1" id="KW-0472">Membrane</keyword>
<evidence type="ECO:0000313" key="3">
    <source>
        <dbReference type="Proteomes" id="UP000095541"/>
    </source>
</evidence>
<dbReference type="Proteomes" id="UP000095541">
    <property type="component" value="Unassembled WGS sequence"/>
</dbReference>